<proteinExistence type="predicted"/>
<dbReference type="HOGENOM" id="CLU_000288_7_8_1"/>
<evidence type="ECO:0000313" key="5">
    <source>
        <dbReference type="Proteomes" id="UP000022910"/>
    </source>
</evidence>
<name>A0A015M544_RHIIW</name>
<comment type="caution">
    <text evidence="4">The sequence shown here is derived from an EMBL/GenBank/DDBJ whole genome shotgun (WGS) entry which is preliminary data.</text>
</comment>
<dbReference type="SUPFAM" id="SSF56112">
    <property type="entry name" value="Protein kinase-like (PK-like)"/>
    <property type="match status" value="1"/>
</dbReference>
<dbReference type="PANTHER" id="PTHR24418">
    <property type="entry name" value="TYROSINE-PROTEIN KINASE"/>
    <property type="match status" value="1"/>
</dbReference>
<dbReference type="InterPro" id="IPR001245">
    <property type="entry name" value="Ser-Thr/Tyr_kinase_cat_dom"/>
</dbReference>
<keyword evidence="1" id="KW-0547">Nucleotide-binding</keyword>
<dbReference type="STRING" id="1432141.A0A015M544"/>
<dbReference type="EMBL" id="JEMT01024936">
    <property type="protein sequence ID" value="EXX61973.1"/>
    <property type="molecule type" value="Genomic_DNA"/>
</dbReference>
<dbReference type="Gene3D" id="1.10.510.10">
    <property type="entry name" value="Transferase(Phosphotransferase) domain 1"/>
    <property type="match status" value="1"/>
</dbReference>
<gene>
    <name evidence="4" type="ORF">RirG_166210</name>
</gene>
<reference evidence="4 5" key="1">
    <citation type="submission" date="2014-02" db="EMBL/GenBank/DDBJ databases">
        <title>Single nucleus genome sequencing reveals high similarity among nuclei of an endomycorrhizal fungus.</title>
        <authorList>
            <person name="Lin K."/>
            <person name="Geurts R."/>
            <person name="Zhang Z."/>
            <person name="Limpens E."/>
            <person name="Saunders D.G."/>
            <person name="Mu D."/>
            <person name="Pang E."/>
            <person name="Cao H."/>
            <person name="Cha H."/>
            <person name="Lin T."/>
            <person name="Zhou Q."/>
            <person name="Shang Y."/>
            <person name="Li Y."/>
            <person name="Ivanov S."/>
            <person name="Sharma T."/>
            <person name="Velzen R.V."/>
            <person name="Ruijter N.D."/>
            <person name="Aanen D.K."/>
            <person name="Win J."/>
            <person name="Kamoun S."/>
            <person name="Bisseling T."/>
            <person name="Huang S."/>
        </authorList>
    </citation>
    <scope>NUCLEOTIDE SEQUENCE [LARGE SCALE GENOMIC DNA]</scope>
    <source>
        <strain evidence="5">DAOM197198w</strain>
    </source>
</reference>
<evidence type="ECO:0000313" key="4">
    <source>
        <dbReference type="EMBL" id="EXX61973.1"/>
    </source>
</evidence>
<dbReference type="GO" id="GO:0005524">
    <property type="term" value="F:ATP binding"/>
    <property type="evidence" value="ECO:0007669"/>
    <property type="project" value="UniProtKB-KW"/>
</dbReference>
<evidence type="ECO:0000259" key="3">
    <source>
        <dbReference type="PROSITE" id="PS50011"/>
    </source>
</evidence>
<dbReference type="Pfam" id="PF07714">
    <property type="entry name" value="PK_Tyr_Ser-Thr"/>
    <property type="match status" value="1"/>
</dbReference>
<dbReference type="OrthoDB" id="2352004at2759"/>
<dbReference type="GO" id="GO:0004672">
    <property type="term" value="F:protein kinase activity"/>
    <property type="evidence" value="ECO:0007669"/>
    <property type="project" value="InterPro"/>
</dbReference>
<keyword evidence="5" id="KW-1185">Reference proteome</keyword>
<evidence type="ECO:0000256" key="2">
    <source>
        <dbReference type="ARBA" id="ARBA00022840"/>
    </source>
</evidence>
<dbReference type="InterPro" id="IPR050198">
    <property type="entry name" value="Non-receptor_tyrosine_kinases"/>
</dbReference>
<organism evidence="4 5">
    <name type="scientific">Rhizophagus irregularis (strain DAOM 197198w)</name>
    <name type="common">Glomus intraradices</name>
    <dbReference type="NCBI Taxonomy" id="1432141"/>
    <lineage>
        <taxon>Eukaryota</taxon>
        <taxon>Fungi</taxon>
        <taxon>Fungi incertae sedis</taxon>
        <taxon>Mucoromycota</taxon>
        <taxon>Glomeromycotina</taxon>
        <taxon>Glomeromycetes</taxon>
        <taxon>Glomerales</taxon>
        <taxon>Glomeraceae</taxon>
        <taxon>Rhizophagus</taxon>
    </lineage>
</organism>
<dbReference type="InterPro" id="IPR000719">
    <property type="entry name" value="Prot_kinase_dom"/>
</dbReference>
<feature type="domain" description="Protein kinase" evidence="3">
    <location>
        <begin position="1575"/>
        <end position="1852"/>
    </location>
</feature>
<keyword evidence="2" id="KW-0067">ATP-binding</keyword>
<accession>A0A015M544</accession>
<dbReference type="InterPro" id="IPR011009">
    <property type="entry name" value="Kinase-like_dom_sf"/>
</dbReference>
<protein>
    <submittedName>
        <fullName evidence="4">Dun1p</fullName>
    </submittedName>
</protein>
<evidence type="ECO:0000256" key="1">
    <source>
        <dbReference type="ARBA" id="ARBA00022741"/>
    </source>
</evidence>
<dbReference type="PROSITE" id="PS50011">
    <property type="entry name" value="PROTEIN_KINASE_DOM"/>
    <property type="match status" value="1"/>
</dbReference>
<sequence>MFSQNILLTRNNILKYLETNFTNWTSGNEKINNFIQKRQLGIIVNDADVVLEWIPYNQFNEIKEIGGNGLITVYSAIWKDGPLYEKIDMWSESYTRDSNKEVALKYYHNSQESIDYLINEAKKYPAKYESFQVLHGISQNPDTNDYILVLNISINVTNWISGDEKIDDYILERQLKINNYDDIVLEWVPYNQFNEIKMIGKNGLITVYSAIWKDGPLYKEDIWSNYIKDSNKKVALRCLHNSQTSIVSLINEAKKYPTKYRAFQVLYGISQNPDTNDYIFVQNNYTWKSGNEKIDNFIQERQLKINNYDDIMFEWIPYSQFNEIKETGKNGLITVYSAIWKDGPLCFNKQYENYTRDSNIKVTLKCLYNSQESIDSLINESKKYQIKHKTFQVLYGISQNPITNDYIFVQNNYTWINGNEKIDDFIQERQLKINNDNDLIFEWIPYSQFNEIKETGKNGLITVYSAIWKDGPLYKEDIWSNYIRDSNKEVALKYLHNSQESIDSLINEAKKYPIKYKLFQVLYGISQNPDTGNYILVLTWASGNEKIDDFIRKMQLKINNNDNLILEWVPYSQFNEIKEIGKNDLITVYLAIWKDGPLNCSKLHHKYARESNKGVALICLHNSQKSIDYLINEAKKYPTRHKAFQVLYGISQNPDTGDYIFIQNNYIWTSGNEKIDNFIREKQLKTNNNNDLVFEWIPYSQFNEIKKTGKNDQITVYSAIWKDGPLCKKSIWSNNYSRDSSKEVALKCLYNSQEPIDSLINEVEKYLIKRNAFQVLYGISQNPNTKDYILVLIWASGNEIIDDFIQESQLKINNYNDIVFEWIPYNQFNEIKETCKNGFITVYSAIWKNGPLCKMDRLSNNYTRDSNKEVALKYLQNLQESVDSLINEAKKYPTKHNALQVLYGISQNPDTEDYILVLIWTSGNGKIDDFIQERQLKTKNYYDIVLEWIPYNQFNEIKETGKNSLITVYSAIWKDGPKYKNNRWSNYMRDSNKKVALKCLHNSQESIDSLINEAKKYPTTHIAFQVLYGISQNSNTGDYILVLIWTSGNEKIDDFIQERQLKTKNYSDIVIEWIPYNQFNEIEETGKNGLITVYSAIWKDGPKYKKDRWSNYMRDSNKKVALNTEKYLIKHNALQALYGISQNPDTGNYILVLIWTSGSEKIDDFIQERQLKVYNDNDIVFEWIPYNQFNEIEETGKNGCITVYSAIWKDGPFHYNNWTKKYDKFESNSNKKVALKYLYNSKEFIDVLINEAKKYPTKHNAFQALYGISQNLVTGNYILVQKDFINFANWTSKNEKIDDFIQERQLKVNNYNDIVFEWIPYNQFNEVEETGKNSLITVYSAIWKDGPYWHDDENYTRISNKKVALKCLHNSQESIDSFINEAKKYPTKYNELQALYGISQNPDTGDYILILIWTSGNGKIDDFILESQLNINDYNNMVLEWIPYNQFNEIEEIGKNGLTIAYSAIWKDGPLYKEDIWSNYIRDSNKEVALKYLHNSQESVDSLINETKKYLTKYKAFQILNGISQNPDTGDYIFVQNNYIWTSGNKKIDDLIYEMQLKMNDHSDVVFEWIPYNQFNNIKKIGNGGFAIVYSANWKNGPLEYYTNKSIYKRNPNIMVALKCLHNSQNISNKFLNEVKKYSINKRSNILNVYGISQNPDSKEYIMVLQYAKEGNFNHWINKNYKYFIWRDKLSALLNIINGLKEIHQKSIVHRDFHTGNILFLSNIYNFGNCISVSDMGLCGEVGNMDETKIYGVMPYVAPEVLRKKLYTQESDIYSFGMIMYFVATGRQPFYDRAHDHQLALDICKGVRPEICEPEAPRCYIDLMNKCWDLNPNNRPNVLEVNELIVSFHKSYGRDFYIIENEEIEMQFKKAEEYRKANLSFIKNYQIATHPQAIYTSRLLNSFTGDLSEYDDNSQCLDQAI</sequence>
<dbReference type="Proteomes" id="UP000022910">
    <property type="component" value="Unassembled WGS sequence"/>
</dbReference>
<dbReference type="SMR" id="A0A015M544"/>